<evidence type="ECO:0000313" key="2">
    <source>
        <dbReference type="Proteomes" id="UP001149090"/>
    </source>
</evidence>
<dbReference type="EMBL" id="JAPDFW010000035">
    <property type="protein sequence ID" value="KAJ5079170.1"/>
    <property type="molecule type" value="Genomic_DNA"/>
</dbReference>
<protein>
    <submittedName>
        <fullName evidence="1">Uncharacterized protein</fullName>
    </submittedName>
</protein>
<reference evidence="1" key="1">
    <citation type="submission" date="2022-10" db="EMBL/GenBank/DDBJ databases">
        <title>Novel sulphate-reducing endosymbionts in the free-living metamonad Anaeramoeba.</title>
        <authorList>
            <person name="Jerlstrom-Hultqvist J."/>
            <person name="Cepicka I."/>
            <person name="Gallot-Lavallee L."/>
            <person name="Salas-Leiva D."/>
            <person name="Curtis B.A."/>
            <person name="Zahonova K."/>
            <person name="Pipaliya S."/>
            <person name="Dacks J."/>
            <person name="Roger A.J."/>
        </authorList>
    </citation>
    <scope>NUCLEOTIDE SEQUENCE</scope>
    <source>
        <strain evidence="1">BMAN</strain>
    </source>
</reference>
<sequence length="195" mass="23566">MMRLWKHFCLRSNELTNLRLRDLQFIESEEMKWFEYTKGESKNNQIKSLKYHQKFLFNPFFHFFKNKNKKDLWSRVYSPDLGFEKYSEICRKMDWKNMGKTVFNPWPKNYLHFIIVFFDGRFDSSRDAQFCTTIFMKLSLFPIICVGNTNMDRANQLFIDGTFKISPKKFKQMIIIMACFKDAKIFAPVLYGIVQ</sequence>
<keyword evidence="2" id="KW-1185">Reference proteome</keyword>
<dbReference type="Proteomes" id="UP001149090">
    <property type="component" value="Unassembled WGS sequence"/>
</dbReference>
<dbReference type="AlphaFoldDB" id="A0A9Q0LWI0"/>
<proteinExistence type="predicted"/>
<comment type="caution">
    <text evidence="1">The sequence shown here is derived from an EMBL/GenBank/DDBJ whole genome shotgun (WGS) entry which is preliminary data.</text>
</comment>
<evidence type="ECO:0000313" key="1">
    <source>
        <dbReference type="EMBL" id="KAJ5079170.1"/>
    </source>
</evidence>
<accession>A0A9Q0LWI0</accession>
<name>A0A9Q0LWI0_ANAIG</name>
<organism evidence="1 2">
    <name type="scientific">Anaeramoeba ignava</name>
    <name type="common">Anaerobic marine amoeba</name>
    <dbReference type="NCBI Taxonomy" id="1746090"/>
    <lineage>
        <taxon>Eukaryota</taxon>
        <taxon>Metamonada</taxon>
        <taxon>Anaeramoebidae</taxon>
        <taxon>Anaeramoeba</taxon>
    </lineage>
</organism>
<dbReference type="OrthoDB" id="126008at2759"/>
<gene>
    <name evidence="1" type="ORF">M0811_14554</name>
</gene>